<dbReference type="Proteomes" id="UP000440578">
    <property type="component" value="Unassembled WGS sequence"/>
</dbReference>
<dbReference type="EMBL" id="VIIS01000434">
    <property type="protein sequence ID" value="KAF0309099.1"/>
    <property type="molecule type" value="Genomic_DNA"/>
</dbReference>
<keyword evidence="1" id="KW-0233">DNA recombination</keyword>
<feature type="domain" description="DNA helicase Pif1-like 2B" evidence="4">
    <location>
        <begin position="812"/>
        <end position="855"/>
    </location>
</feature>
<dbReference type="AlphaFoldDB" id="A0A6A4WUY5"/>
<keyword evidence="1" id="KW-0347">Helicase</keyword>
<evidence type="ECO:0000259" key="3">
    <source>
        <dbReference type="Pfam" id="PF14214"/>
    </source>
</evidence>
<comment type="similarity">
    <text evidence="1">Belongs to the helicase family.</text>
</comment>
<keyword evidence="1" id="KW-0227">DNA damage</keyword>
<accession>A0A6A4WUY5</accession>
<dbReference type="InterPro" id="IPR025476">
    <property type="entry name" value="Helitron_helicase-like"/>
</dbReference>
<feature type="domain" description="DNA helicase Pif1-like DEAD-box helicase" evidence="2">
    <location>
        <begin position="649"/>
        <end position="729"/>
    </location>
</feature>
<keyword evidence="6" id="KW-1185">Reference proteome</keyword>
<dbReference type="Pfam" id="PF05970">
    <property type="entry name" value="PIF1"/>
    <property type="match status" value="1"/>
</dbReference>
<gene>
    <name evidence="5" type="ORF">FJT64_019741</name>
</gene>
<organism evidence="5 6">
    <name type="scientific">Amphibalanus amphitrite</name>
    <name type="common">Striped barnacle</name>
    <name type="synonym">Balanus amphitrite</name>
    <dbReference type="NCBI Taxonomy" id="1232801"/>
    <lineage>
        <taxon>Eukaryota</taxon>
        <taxon>Metazoa</taxon>
        <taxon>Ecdysozoa</taxon>
        <taxon>Arthropoda</taxon>
        <taxon>Crustacea</taxon>
        <taxon>Multicrustacea</taxon>
        <taxon>Cirripedia</taxon>
        <taxon>Thoracica</taxon>
        <taxon>Thoracicalcarea</taxon>
        <taxon>Balanomorpha</taxon>
        <taxon>Balanoidea</taxon>
        <taxon>Balanidae</taxon>
        <taxon>Amphibalaninae</taxon>
        <taxon>Amphibalanus</taxon>
    </lineage>
</organism>
<proteinExistence type="inferred from homology"/>
<keyword evidence="1" id="KW-0234">DNA repair</keyword>
<dbReference type="Pfam" id="PF14214">
    <property type="entry name" value="Helitron_like_N"/>
    <property type="match status" value="1"/>
</dbReference>
<keyword evidence="1" id="KW-0067">ATP-binding</keyword>
<dbReference type="InterPro" id="IPR049163">
    <property type="entry name" value="Pif1-like_2B_dom"/>
</dbReference>
<dbReference type="Pfam" id="PF21530">
    <property type="entry name" value="Pif1_2B_dom"/>
    <property type="match status" value="1"/>
</dbReference>
<comment type="catalytic activity">
    <reaction evidence="1">
        <text>ATP + H2O = ADP + phosphate + H(+)</text>
        <dbReference type="Rhea" id="RHEA:13065"/>
        <dbReference type="ChEBI" id="CHEBI:15377"/>
        <dbReference type="ChEBI" id="CHEBI:15378"/>
        <dbReference type="ChEBI" id="CHEBI:30616"/>
        <dbReference type="ChEBI" id="CHEBI:43474"/>
        <dbReference type="ChEBI" id="CHEBI:456216"/>
        <dbReference type="EC" id="5.6.2.3"/>
    </reaction>
</comment>
<dbReference type="GO" id="GO:0006310">
    <property type="term" value="P:DNA recombination"/>
    <property type="evidence" value="ECO:0007669"/>
    <property type="project" value="UniProtKB-KW"/>
</dbReference>
<evidence type="ECO:0000259" key="2">
    <source>
        <dbReference type="Pfam" id="PF05970"/>
    </source>
</evidence>
<dbReference type="SUPFAM" id="SSF52540">
    <property type="entry name" value="P-loop containing nucleoside triphosphate hydrolases"/>
    <property type="match status" value="2"/>
</dbReference>
<comment type="cofactor">
    <cofactor evidence="1">
        <name>Mg(2+)</name>
        <dbReference type="ChEBI" id="CHEBI:18420"/>
    </cofactor>
</comment>
<dbReference type="Gene3D" id="3.40.50.300">
    <property type="entry name" value="P-loop containing nucleotide triphosphate hydrolases"/>
    <property type="match status" value="1"/>
</dbReference>
<evidence type="ECO:0000313" key="6">
    <source>
        <dbReference type="Proteomes" id="UP000440578"/>
    </source>
</evidence>
<protein>
    <recommendedName>
        <fullName evidence="1">ATP-dependent DNA helicase</fullName>
        <ecNumber evidence="1">5.6.2.3</ecNumber>
    </recommendedName>
</protein>
<dbReference type="GO" id="GO:0016787">
    <property type="term" value="F:hydrolase activity"/>
    <property type="evidence" value="ECO:0007669"/>
    <property type="project" value="UniProtKB-KW"/>
</dbReference>
<dbReference type="InterPro" id="IPR027417">
    <property type="entry name" value="P-loop_NTPase"/>
</dbReference>
<evidence type="ECO:0000256" key="1">
    <source>
        <dbReference type="RuleBase" id="RU363044"/>
    </source>
</evidence>
<dbReference type="GO" id="GO:0006281">
    <property type="term" value="P:DNA repair"/>
    <property type="evidence" value="ECO:0007669"/>
    <property type="project" value="UniProtKB-KW"/>
</dbReference>
<dbReference type="OrthoDB" id="1728974at2759"/>
<dbReference type="GO" id="GO:0000723">
    <property type="term" value="P:telomere maintenance"/>
    <property type="evidence" value="ECO:0007669"/>
    <property type="project" value="InterPro"/>
</dbReference>
<comment type="caution">
    <text evidence="5">The sequence shown here is derived from an EMBL/GenBank/DDBJ whole genome shotgun (WGS) entry which is preliminary data.</text>
</comment>
<evidence type="ECO:0000313" key="5">
    <source>
        <dbReference type="EMBL" id="KAF0309099.1"/>
    </source>
</evidence>
<dbReference type="PANTHER" id="PTHR10492:SF57">
    <property type="entry name" value="ATP-DEPENDENT DNA HELICASE"/>
    <property type="match status" value="1"/>
</dbReference>
<dbReference type="GO" id="GO:0043139">
    <property type="term" value="F:5'-3' DNA helicase activity"/>
    <property type="evidence" value="ECO:0007669"/>
    <property type="project" value="UniProtKB-EC"/>
</dbReference>
<evidence type="ECO:0000259" key="4">
    <source>
        <dbReference type="Pfam" id="PF21530"/>
    </source>
</evidence>
<keyword evidence="1" id="KW-0378">Hydrolase</keyword>
<dbReference type="GO" id="GO:0005524">
    <property type="term" value="F:ATP binding"/>
    <property type="evidence" value="ECO:0007669"/>
    <property type="project" value="UniProtKB-KW"/>
</dbReference>
<feature type="domain" description="Helitron helicase-like" evidence="3">
    <location>
        <begin position="254"/>
        <end position="330"/>
    </location>
</feature>
<dbReference type="InterPro" id="IPR010285">
    <property type="entry name" value="DNA_helicase_pif1-like_DEAD"/>
</dbReference>
<name>A0A6A4WUY5_AMPAM</name>
<keyword evidence="1" id="KW-0547">Nucleotide-binding</keyword>
<dbReference type="PANTHER" id="PTHR10492">
    <property type="match status" value="1"/>
</dbReference>
<sequence>MDTVCGHCGALRWQNEPKGACCHQGKVKLDFHPPPPDELVELMTPGTPYYDEFRGKIRAYNTAFQMASMGCDVVRHAGAPHAAFTVQGNVCHRIGTLLPVRDGEERFLQLYFLDAEQATERRATLCGGLDRVVLNILSGMLHVHNNYVRALQPALLMARGVPNSRIVLSADHRPRSEHERRFNLPMGREVAVLMPDEIRGPRDIVVHERGGQLFRINEFSRQYDPLCYVLLHPHGTDGWSIELKTARGVTMRQYAAFHIRYRPGHFNLIPRGGRLFQQYLVDTQVKVESDRLAYVREHQDGFNGFRAETIRGVRDALADGEEPDGVIDEVAQYQQSRFLGSMEAAWRLQDRPIHGHHPPVQQLQLHMDNDERRVVFRDDANLDAVLDGEQINHSMLTSFFELCQVDEFAATLLYTEVPRYYTWQVRRGRGADARPAHWRRRLRGQPHPDVPGVFVSDTLSRMYTTTPRAGEVFFLRLLLNNVRGPRSYEHLRTVNGRVCATMREACSELGLLEDGLHWARALDEASVTRFPGGLRFLFALILIEGEETCNPAELWMRFRDVLSEDIARRRDVARAAGRRALTDDEVYDEALRKLAVILRRLRGKTLAEYGLPVPPVLDVPAEPDDEPDGGAQFDPVVLAERVEREEVGLTDDQRAVYDEVLRRLDNGESGVIFLQAPGGCGKTYLENLLLAKVRSRGEVAVAVAASGIAASLLEGGTTAHYRFKIPVPEQVVSPAGSLPELVDRIFPNMDENYVDQEWLHERTILAPLNAIVDSANTAALALLPGETMTYYSVDTLTENDNEAEVGPIVPPEVLNAIDVSGMPSHRRQVKVGAPVVLMRNLNAPRVVNGTLCTVLRAAPNVLELRIASGIARGG</sequence>
<dbReference type="EC" id="5.6.2.3" evidence="1"/>
<reference evidence="5 6" key="1">
    <citation type="submission" date="2019-07" db="EMBL/GenBank/DDBJ databases">
        <title>Draft genome assembly of a fouling barnacle, Amphibalanus amphitrite (Darwin, 1854): The first reference genome for Thecostraca.</title>
        <authorList>
            <person name="Kim W."/>
        </authorList>
    </citation>
    <scope>NUCLEOTIDE SEQUENCE [LARGE SCALE GENOMIC DNA]</scope>
    <source>
        <strain evidence="5">SNU_AA5</strain>
        <tissue evidence="5">Soma without cirri and trophi</tissue>
    </source>
</reference>